<proteinExistence type="predicted"/>
<name>A0A1V6TDR9_9EURO</name>
<reference evidence="2" key="1">
    <citation type="journal article" date="2017" name="Nat. Microbiol.">
        <title>Global analysis of biosynthetic gene clusters reveals vast potential of secondary metabolite production in Penicillium species.</title>
        <authorList>
            <person name="Nielsen J.C."/>
            <person name="Grijseels S."/>
            <person name="Prigent S."/>
            <person name="Ji B."/>
            <person name="Dainat J."/>
            <person name="Nielsen K.F."/>
            <person name="Frisvad J.C."/>
            <person name="Workman M."/>
            <person name="Nielsen J."/>
        </authorList>
    </citation>
    <scope>NUCLEOTIDE SEQUENCE [LARGE SCALE GENOMIC DNA]</scope>
    <source>
        <strain evidence="2">IBT 24891</strain>
    </source>
</reference>
<dbReference type="OrthoDB" id="2156052at2759"/>
<comment type="caution">
    <text evidence="1">The sequence shown here is derived from an EMBL/GenBank/DDBJ whole genome shotgun (WGS) entry which is preliminary data.</text>
</comment>
<sequence length="149" mass="17664">MSSEVELLRQQLAAAQQQLSISRQRFSKTDLPIFLDGLHKYLFFNLEIQTDEMQLTRGDPSNAHNKLCPRKLRAWESFPLEQEKIWRLFMESSLVKDELFTSLHTLEEMGENVRRQLIGSELDLNHFLRQTVEDHMSRIVEELYKDTQL</sequence>
<dbReference type="Proteomes" id="UP000191285">
    <property type="component" value="Unassembled WGS sequence"/>
</dbReference>
<gene>
    <name evidence="1" type="ORF">PENSTE_c008G02429</name>
</gene>
<accession>A0A1V6TDR9</accession>
<evidence type="ECO:0000313" key="2">
    <source>
        <dbReference type="Proteomes" id="UP000191285"/>
    </source>
</evidence>
<dbReference type="AlphaFoldDB" id="A0A1V6TDR9"/>
<dbReference type="STRING" id="303698.A0A1V6TDR9"/>
<organism evidence="1 2">
    <name type="scientific">Penicillium steckii</name>
    <dbReference type="NCBI Taxonomy" id="303698"/>
    <lineage>
        <taxon>Eukaryota</taxon>
        <taxon>Fungi</taxon>
        <taxon>Dikarya</taxon>
        <taxon>Ascomycota</taxon>
        <taxon>Pezizomycotina</taxon>
        <taxon>Eurotiomycetes</taxon>
        <taxon>Eurotiomycetidae</taxon>
        <taxon>Eurotiales</taxon>
        <taxon>Aspergillaceae</taxon>
        <taxon>Penicillium</taxon>
    </lineage>
</organism>
<dbReference type="EMBL" id="MLKD01000008">
    <property type="protein sequence ID" value="OQE23723.1"/>
    <property type="molecule type" value="Genomic_DNA"/>
</dbReference>
<keyword evidence="2" id="KW-1185">Reference proteome</keyword>
<evidence type="ECO:0000313" key="1">
    <source>
        <dbReference type="EMBL" id="OQE23723.1"/>
    </source>
</evidence>
<protein>
    <submittedName>
        <fullName evidence="1">Uncharacterized protein</fullName>
    </submittedName>
</protein>